<name>A0ABT0CF85_THEVL</name>
<dbReference type="Proteomes" id="UP000830835">
    <property type="component" value="Unassembled WGS sequence"/>
</dbReference>
<dbReference type="RefSeq" id="WP_244353040.1">
    <property type="nucleotide sequence ID" value="NZ_JAFIRA010000066.1"/>
</dbReference>
<keyword evidence="3" id="KW-1185">Reference proteome</keyword>
<reference evidence="2" key="1">
    <citation type="submission" date="2021-02" db="EMBL/GenBank/DDBJ databases">
        <title>The CRISPR/cas machinery reduction and long-range gene transfer in the hot spring cyanobacterium Synechococcus.</title>
        <authorList>
            <person name="Dvorak P."/>
            <person name="Jahodarova E."/>
            <person name="Hasler P."/>
            <person name="Poulickova A."/>
        </authorList>
    </citation>
    <scope>NUCLEOTIDE SEQUENCE</scope>
    <source>
        <strain evidence="2">Rupite</strain>
    </source>
</reference>
<accession>A0ABT0CF85</accession>
<evidence type="ECO:0000313" key="3">
    <source>
        <dbReference type="Proteomes" id="UP000830835"/>
    </source>
</evidence>
<dbReference type="EMBL" id="JAFIRA010000066">
    <property type="protein sequence ID" value="MCJ2544448.1"/>
    <property type="molecule type" value="Genomic_DNA"/>
</dbReference>
<feature type="domain" description="CP12" evidence="1">
    <location>
        <begin position="3"/>
        <end position="70"/>
    </location>
</feature>
<sequence length="70" mass="7730">MGLSDVIAKELENARSICSEYGEGDPHCRAAWDAVEEVLAARSHQPTTLNSLEQHCAENPDAIECRVYDN</sequence>
<dbReference type="InterPro" id="IPR039314">
    <property type="entry name" value="CP12-like"/>
</dbReference>
<dbReference type="InterPro" id="IPR003823">
    <property type="entry name" value="CP12_dom"/>
</dbReference>
<evidence type="ECO:0000313" key="2">
    <source>
        <dbReference type="EMBL" id="MCJ2544448.1"/>
    </source>
</evidence>
<proteinExistence type="predicted"/>
<gene>
    <name evidence="2" type="ORF">JX360_16300</name>
</gene>
<organism evidence="2 3">
    <name type="scientific">Thermostichus vulcanus str. 'Rupite'</name>
    <dbReference type="NCBI Taxonomy" id="2813851"/>
    <lineage>
        <taxon>Bacteria</taxon>
        <taxon>Bacillati</taxon>
        <taxon>Cyanobacteriota</taxon>
        <taxon>Cyanophyceae</taxon>
        <taxon>Thermostichales</taxon>
        <taxon>Thermostichaceae</taxon>
        <taxon>Thermostichus</taxon>
    </lineage>
</organism>
<comment type="caution">
    <text evidence="2">The sequence shown here is derived from an EMBL/GenBank/DDBJ whole genome shotgun (WGS) entry which is preliminary data.</text>
</comment>
<dbReference type="SMART" id="SM01093">
    <property type="entry name" value="CP12"/>
    <property type="match status" value="1"/>
</dbReference>
<protein>
    <submittedName>
        <fullName evidence="2">Calvin cycle protein CP12</fullName>
    </submittedName>
</protein>
<dbReference type="PANTHER" id="PTHR33921">
    <property type="entry name" value="CALVIN CYCLE PROTEIN CP12-2, CHLOROPLASTIC"/>
    <property type="match status" value="1"/>
</dbReference>
<dbReference type="PANTHER" id="PTHR33921:SF15">
    <property type="entry name" value="CALVIN CYCLE PROTEIN CP12-2, CHLOROPLASTIC"/>
    <property type="match status" value="1"/>
</dbReference>
<dbReference type="Pfam" id="PF02672">
    <property type="entry name" value="CP12"/>
    <property type="match status" value="1"/>
</dbReference>
<evidence type="ECO:0000259" key="1">
    <source>
        <dbReference type="SMART" id="SM01093"/>
    </source>
</evidence>